<evidence type="ECO:0000313" key="1">
    <source>
        <dbReference type="EMBL" id="ACS80613.1"/>
    </source>
</evidence>
<dbReference type="AlphaFoldDB" id="C6BY83"/>
<gene>
    <name evidence="1" type="ordered locus">Desal_2557</name>
</gene>
<protein>
    <submittedName>
        <fullName evidence="1">Uncharacterized protein</fullName>
    </submittedName>
</protein>
<dbReference type="HOGENOM" id="CLU_1737563_0_0_7"/>
<accession>C6BY83</accession>
<sequence>MASVIASNLTLNYKPGTERKRTMTKTTILLAVILSFMFAGSAIASNLDHKIDSCLSYIDKDDDKITDNDIQSFKGCMNSVLNELENELMAAPGQKAVCMRPVFSRAKQGLMGCIKNLSIHTTEAEAEVLGRCLDNESKIFNAGKKQCGVD</sequence>
<keyword evidence="2" id="KW-1185">Reference proteome</keyword>
<organism evidence="1 2">
    <name type="scientific">Maridesulfovibrio salexigens (strain ATCC 14822 / DSM 2638 / NCIMB 8403 / VKM B-1763)</name>
    <name type="common">Desulfovibrio salexigens</name>
    <dbReference type="NCBI Taxonomy" id="526222"/>
    <lineage>
        <taxon>Bacteria</taxon>
        <taxon>Pseudomonadati</taxon>
        <taxon>Thermodesulfobacteriota</taxon>
        <taxon>Desulfovibrionia</taxon>
        <taxon>Desulfovibrionales</taxon>
        <taxon>Desulfovibrionaceae</taxon>
        <taxon>Maridesulfovibrio</taxon>
    </lineage>
</organism>
<evidence type="ECO:0000313" key="2">
    <source>
        <dbReference type="Proteomes" id="UP000002601"/>
    </source>
</evidence>
<proteinExistence type="predicted"/>
<dbReference type="EMBL" id="CP001649">
    <property type="protein sequence ID" value="ACS80613.1"/>
    <property type="molecule type" value="Genomic_DNA"/>
</dbReference>
<name>C6BY83_MARSD</name>
<dbReference type="STRING" id="526222.Desal_2557"/>
<dbReference type="KEGG" id="dsa:Desal_2557"/>
<reference evidence="1 2" key="1">
    <citation type="submission" date="2009-06" db="EMBL/GenBank/DDBJ databases">
        <title>Complete sequence of Desulfovibrio salexigens DSM 2638.</title>
        <authorList>
            <consortium name="US DOE Joint Genome Institute"/>
            <person name="Lucas S."/>
            <person name="Copeland A."/>
            <person name="Lapidus A."/>
            <person name="Glavina del Rio T."/>
            <person name="Tice H."/>
            <person name="Bruce D."/>
            <person name="Goodwin L."/>
            <person name="Pitluck S."/>
            <person name="Munk A.C."/>
            <person name="Brettin T."/>
            <person name="Detter J.C."/>
            <person name="Han C."/>
            <person name="Tapia R."/>
            <person name="Larimer F."/>
            <person name="Land M."/>
            <person name="Hauser L."/>
            <person name="Kyrpides N."/>
            <person name="Anderson I."/>
            <person name="Wall J.D."/>
            <person name="Arkin A.P."/>
            <person name="Dehal P."/>
            <person name="Chivian D."/>
            <person name="Giles B."/>
            <person name="Hazen T.C."/>
        </authorList>
    </citation>
    <scope>NUCLEOTIDE SEQUENCE [LARGE SCALE GENOMIC DNA]</scope>
    <source>
        <strain evidence="2">ATCC 14822 / DSM 2638 / NCIMB 8403 / VKM B-1763</strain>
    </source>
</reference>
<dbReference type="Proteomes" id="UP000002601">
    <property type="component" value="Chromosome"/>
</dbReference>